<feature type="domain" description="Fibrinogen C-terminal" evidence="3">
    <location>
        <begin position="393"/>
        <end position="605"/>
    </location>
</feature>
<protein>
    <submittedName>
        <fullName evidence="4">Fibrinogen-like protein 1</fullName>
    </submittedName>
</protein>
<dbReference type="GO" id="GO:0005615">
    <property type="term" value="C:extracellular space"/>
    <property type="evidence" value="ECO:0007669"/>
    <property type="project" value="TreeGrafter"/>
</dbReference>
<feature type="signal peptide" evidence="2">
    <location>
        <begin position="1"/>
        <end position="21"/>
    </location>
</feature>
<dbReference type="PROSITE" id="PS00514">
    <property type="entry name" value="FIBRINOGEN_C_1"/>
    <property type="match status" value="1"/>
</dbReference>
<evidence type="ECO:0000313" key="4">
    <source>
        <dbReference type="EMBL" id="GFR57947.1"/>
    </source>
</evidence>
<accession>A0AAV4EB67</accession>
<dbReference type="EMBL" id="BMAT01003578">
    <property type="protein sequence ID" value="GFR57947.1"/>
    <property type="molecule type" value="Genomic_DNA"/>
</dbReference>
<organism evidence="4 5">
    <name type="scientific">Elysia marginata</name>
    <dbReference type="NCBI Taxonomy" id="1093978"/>
    <lineage>
        <taxon>Eukaryota</taxon>
        <taxon>Metazoa</taxon>
        <taxon>Spiralia</taxon>
        <taxon>Lophotrochozoa</taxon>
        <taxon>Mollusca</taxon>
        <taxon>Gastropoda</taxon>
        <taxon>Heterobranchia</taxon>
        <taxon>Euthyneura</taxon>
        <taxon>Panpulmonata</taxon>
        <taxon>Sacoglossa</taxon>
        <taxon>Placobranchoidea</taxon>
        <taxon>Plakobranchidae</taxon>
        <taxon>Elysia</taxon>
    </lineage>
</organism>
<evidence type="ECO:0000313" key="5">
    <source>
        <dbReference type="Proteomes" id="UP000762676"/>
    </source>
</evidence>
<dbReference type="InterPro" id="IPR002181">
    <property type="entry name" value="Fibrinogen_a/b/g_C_dom"/>
</dbReference>
<name>A0AAV4EB67_9GAST</name>
<dbReference type="SMART" id="SM00186">
    <property type="entry name" value="FBG"/>
    <property type="match status" value="1"/>
</dbReference>
<dbReference type="PANTHER" id="PTHR19143">
    <property type="entry name" value="FIBRINOGEN/TENASCIN/ANGIOPOEITIN"/>
    <property type="match status" value="1"/>
</dbReference>
<dbReference type="Proteomes" id="UP000762676">
    <property type="component" value="Unassembled WGS sequence"/>
</dbReference>
<keyword evidence="1" id="KW-1015">Disulfide bond</keyword>
<sequence>MGRRLCLALMLRLVLCSCSQGLELTVNRDMAVGVGTRSPSCVFTCTENTDELENARDQPDSTIAFNNISSLSVFKRVNKYTGFREDARTKREVCVATVSKREPILTRVADGMKLTGSLEGGRAMVRVELFKPDDCQAVFVCQVQGVDAQGREAVSTATVSQEPGERGSKMGDGSLTPAVALQLLTSMQQVVTQSMANLENKIHEKLVELQIDFERRVGDRLDSFENRLEDKIDNNNNVNKLIELDVKLSSSVDKFRSEATEEIANSLGNLRREVQQDQREALNTGYASVEKTLNKTSQLLVSMGNDVDQIKSFGQLTFKTLQNESESLHDMLASGETVSHQLHDESINLSKDVLKAVKELESNTQNCSAVTQSELRNLLSELNTQISTDLQTFKRAMLPETCEKGMRPSLTKTRVYLMSDTKEGRNFPILCDTITDQGGWIIFQRRATGNTDFDRNWADYKHGFGPLDGDFWLGNDKLHALTRDGAWELRVDLQYKNRRAFAHYASFSIGSESEKYELNIGAYDGTAGDSLRYHNGSQFTTKDQDNDKWAPGNCVGNHKGGWWFASCDESNLNGHWGVKKDKGVEWDKFTRAHFATFTEMKIRRI</sequence>
<keyword evidence="2" id="KW-0732">Signal</keyword>
<evidence type="ECO:0000256" key="2">
    <source>
        <dbReference type="SAM" id="SignalP"/>
    </source>
</evidence>
<keyword evidence="5" id="KW-1185">Reference proteome</keyword>
<gene>
    <name evidence="4" type="ORF">ElyMa_001757500</name>
</gene>
<reference evidence="4 5" key="1">
    <citation type="journal article" date="2021" name="Elife">
        <title>Chloroplast acquisition without the gene transfer in kleptoplastic sea slugs, Plakobranchus ocellatus.</title>
        <authorList>
            <person name="Maeda T."/>
            <person name="Takahashi S."/>
            <person name="Yoshida T."/>
            <person name="Shimamura S."/>
            <person name="Takaki Y."/>
            <person name="Nagai Y."/>
            <person name="Toyoda A."/>
            <person name="Suzuki Y."/>
            <person name="Arimoto A."/>
            <person name="Ishii H."/>
            <person name="Satoh N."/>
            <person name="Nishiyama T."/>
            <person name="Hasebe M."/>
            <person name="Maruyama T."/>
            <person name="Minagawa J."/>
            <person name="Obokata J."/>
            <person name="Shigenobu S."/>
        </authorList>
    </citation>
    <scope>NUCLEOTIDE SEQUENCE [LARGE SCALE GENOMIC DNA]</scope>
</reference>
<feature type="chain" id="PRO_5043842443" evidence="2">
    <location>
        <begin position="22"/>
        <end position="605"/>
    </location>
</feature>
<dbReference type="Pfam" id="PF00147">
    <property type="entry name" value="Fibrinogen_C"/>
    <property type="match status" value="1"/>
</dbReference>
<dbReference type="Gene3D" id="3.90.215.10">
    <property type="entry name" value="Gamma Fibrinogen, chain A, domain 1"/>
    <property type="match status" value="1"/>
</dbReference>
<dbReference type="CDD" id="cd00087">
    <property type="entry name" value="FReD"/>
    <property type="match status" value="1"/>
</dbReference>
<comment type="caution">
    <text evidence="4">The sequence shown here is derived from an EMBL/GenBank/DDBJ whole genome shotgun (WGS) entry which is preliminary data.</text>
</comment>
<proteinExistence type="predicted"/>
<dbReference type="AlphaFoldDB" id="A0AAV4EB67"/>
<dbReference type="InterPro" id="IPR050373">
    <property type="entry name" value="Fibrinogen_C-term_domain"/>
</dbReference>
<dbReference type="InterPro" id="IPR036056">
    <property type="entry name" value="Fibrinogen-like_C"/>
</dbReference>
<dbReference type="SUPFAM" id="SSF56496">
    <property type="entry name" value="Fibrinogen C-terminal domain-like"/>
    <property type="match status" value="1"/>
</dbReference>
<evidence type="ECO:0000256" key="1">
    <source>
        <dbReference type="ARBA" id="ARBA00023157"/>
    </source>
</evidence>
<dbReference type="InterPro" id="IPR020837">
    <property type="entry name" value="Fibrinogen_CS"/>
</dbReference>
<dbReference type="PROSITE" id="PS51406">
    <property type="entry name" value="FIBRINOGEN_C_2"/>
    <property type="match status" value="1"/>
</dbReference>
<evidence type="ECO:0000259" key="3">
    <source>
        <dbReference type="PROSITE" id="PS51406"/>
    </source>
</evidence>
<dbReference type="InterPro" id="IPR014716">
    <property type="entry name" value="Fibrinogen_a/b/g_C_1"/>
</dbReference>